<keyword evidence="2" id="KW-1185">Reference proteome</keyword>
<name>A0A0B7MU25_9FUNG</name>
<protein>
    <submittedName>
        <fullName evidence="1">Uncharacterized protein</fullName>
    </submittedName>
</protein>
<dbReference type="EMBL" id="LN721821">
    <property type="protein sequence ID" value="CEP09531.1"/>
    <property type="molecule type" value="Genomic_DNA"/>
</dbReference>
<dbReference type="AlphaFoldDB" id="A0A0B7MU25"/>
<proteinExistence type="predicted"/>
<reference evidence="1 2" key="1">
    <citation type="submission" date="2014-09" db="EMBL/GenBank/DDBJ databases">
        <authorList>
            <person name="Ellenberger Sabrina"/>
        </authorList>
    </citation>
    <scope>NUCLEOTIDE SEQUENCE [LARGE SCALE GENOMIC DNA]</scope>
    <source>
        <strain evidence="1 2">CBS 412.66</strain>
    </source>
</reference>
<evidence type="ECO:0000313" key="2">
    <source>
        <dbReference type="Proteomes" id="UP000054107"/>
    </source>
</evidence>
<evidence type="ECO:0000313" key="1">
    <source>
        <dbReference type="EMBL" id="CEP09531.1"/>
    </source>
</evidence>
<dbReference type="Proteomes" id="UP000054107">
    <property type="component" value="Unassembled WGS sequence"/>
</dbReference>
<sequence>MSKVSSQTIFSNLCPQDITSTEFSHFMGLDRFVDGASGHFDLYKNSGQLISLLGPTNAILKVKDAATVSTKDEASICESLEVSSTAEKEKAFSEEEQSTPVVEYGMQVLFPSPKKTRVYTGEQMRKMLFLVFESNMSPSKASSLCQMNASTASGYVNQVKSQMKIDKVFVDHQQPKKSLAITPSTVATTANSGRGKLVDIHYKFLSQLFQNNEFATLASDKIEIERKFSGLVVSTS</sequence>
<organism evidence="1 2">
    <name type="scientific">Parasitella parasitica</name>
    <dbReference type="NCBI Taxonomy" id="35722"/>
    <lineage>
        <taxon>Eukaryota</taxon>
        <taxon>Fungi</taxon>
        <taxon>Fungi incertae sedis</taxon>
        <taxon>Mucoromycota</taxon>
        <taxon>Mucoromycotina</taxon>
        <taxon>Mucoromycetes</taxon>
        <taxon>Mucorales</taxon>
        <taxon>Mucorineae</taxon>
        <taxon>Mucoraceae</taxon>
        <taxon>Parasitella</taxon>
    </lineage>
</organism>
<accession>A0A0B7MU25</accession>
<gene>
    <name evidence="1" type="primary">PARPA_03051.1 scaffold 6517</name>
</gene>